<sequence length="235" mass="26158">MRHKKIAIAVAGFVFGSAIIGFFKLTGSNSVTTPIEISEKNVKTLEGTQGLDLPPIQEKTVSQKKEEKEQLVTHYEANTLWSLNEWQPTYDDEGLTYYETETDSTVFSSLQPGQTLTFQIPQEQVPFTVTFSNKKKGFGDIDIVRGDIPNTTQGASVIKGKIDTHLTLITASSTYTIIIDNETGKTKIIDEKERAKKQFIDENDGLIQPKVEEALPPGMDKSQLTKSNVHTHEHS</sequence>
<proteinExistence type="predicted"/>
<feature type="region of interest" description="Disordered" evidence="1">
    <location>
        <begin position="211"/>
        <end position="235"/>
    </location>
</feature>
<evidence type="ECO:0000256" key="1">
    <source>
        <dbReference type="SAM" id="MobiDB-lite"/>
    </source>
</evidence>
<gene>
    <name evidence="3" type="ORF">B9G39_20500</name>
</gene>
<evidence type="ECO:0000313" key="4">
    <source>
        <dbReference type="Proteomes" id="UP000257039"/>
    </source>
</evidence>
<accession>A0A4P9VUR9</accession>
<reference evidence="3 4" key="1">
    <citation type="submission" date="2017-04" db="EMBL/GenBank/DDBJ databases">
        <title>Draft genome sequence of Zooshikella ganghwensis VG4 isolated from Red Sea sediments.</title>
        <authorList>
            <person name="Rehman Z."/>
            <person name="Alam I."/>
            <person name="Kamau A."/>
            <person name="Bajic V."/>
            <person name="Leiknes T."/>
        </authorList>
    </citation>
    <scope>NUCLEOTIDE SEQUENCE [LARGE SCALE GENOMIC DNA]</scope>
    <source>
        <strain evidence="3 4">VG4</strain>
    </source>
</reference>
<dbReference type="EMBL" id="NDXW01000001">
    <property type="protein sequence ID" value="RDH45640.1"/>
    <property type="molecule type" value="Genomic_DNA"/>
</dbReference>
<feature type="transmembrane region" description="Helical" evidence="2">
    <location>
        <begin position="7"/>
        <end position="25"/>
    </location>
</feature>
<evidence type="ECO:0000256" key="2">
    <source>
        <dbReference type="SAM" id="Phobius"/>
    </source>
</evidence>
<keyword evidence="4" id="KW-1185">Reference proteome</keyword>
<name>A0A4P9VUR9_9GAMM</name>
<organism evidence="3 4">
    <name type="scientific">Zooshikella ganghwensis</name>
    <dbReference type="NCBI Taxonomy" id="202772"/>
    <lineage>
        <taxon>Bacteria</taxon>
        <taxon>Pseudomonadati</taxon>
        <taxon>Pseudomonadota</taxon>
        <taxon>Gammaproteobacteria</taxon>
        <taxon>Oceanospirillales</taxon>
        <taxon>Zooshikellaceae</taxon>
        <taxon>Zooshikella</taxon>
    </lineage>
</organism>
<dbReference type="AlphaFoldDB" id="A0A4P9VUR9"/>
<evidence type="ECO:0000313" key="3">
    <source>
        <dbReference type="EMBL" id="RDH45640.1"/>
    </source>
</evidence>
<protein>
    <submittedName>
        <fullName evidence="3">Uncharacterized protein</fullName>
    </submittedName>
</protein>
<keyword evidence="2" id="KW-1133">Transmembrane helix</keyword>
<dbReference type="RefSeq" id="WP_094788575.1">
    <property type="nucleotide sequence ID" value="NZ_NDXW01000001.1"/>
</dbReference>
<comment type="caution">
    <text evidence="3">The sequence shown here is derived from an EMBL/GenBank/DDBJ whole genome shotgun (WGS) entry which is preliminary data.</text>
</comment>
<keyword evidence="2" id="KW-0472">Membrane</keyword>
<dbReference type="Proteomes" id="UP000257039">
    <property type="component" value="Unassembled WGS sequence"/>
</dbReference>
<keyword evidence="2" id="KW-0812">Transmembrane</keyword>